<feature type="transmembrane region" description="Helical" evidence="7">
    <location>
        <begin position="41"/>
        <end position="61"/>
    </location>
</feature>
<feature type="transmembrane region" description="Helical" evidence="7">
    <location>
        <begin position="205"/>
        <end position="227"/>
    </location>
</feature>
<evidence type="ECO:0000256" key="5">
    <source>
        <dbReference type="ARBA" id="ARBA00038359"/>
    </source>
</evidence>
<dbReference type="Pfam" id="PF20684">
    <property type="entry name" value="Fung_rhodopsin"/>
    <property type="match status" value="1"/>
</dbReference>
<keyword evidence="2 7" id="KW-0812">Transmembrane</keyword>
<evidence type="ECO:0000256" key="1">
    <source>
        <dbReference type="ARBA" id="ARBA00004141"/>
    </source>
</evidence>
<organism evidence="9 10">
    <name type="scientific">Calycina marina</name>
    <dbReference type="NCBI Taxonomy" id="1763456"/>
    <lineage>
        <taxon>Eukaryota</taxon>
        <taxon>Fungi</taxon>
        <taxon>Dikarya</taxon>
        <taxon>Ascomycota</taxon>
        <taxon>Pezizomycotina</taxon>
        <taxon>Leotiomycetes</taxon>
        <taxon>Helotiales</taxon>
        <taxon>Pezizellaceae</taxon>
        <taxon>Calycina</taxon>
    </lineage>
</organism>
<feature type="compositionally biased region" description="Polar residues" evidence="6">
    <location>
        <begin position="275"/>
        <end position="316"/>
    </location>
</feature>
<comment type="caution">
    <text evidence="9">The sequence shown here is derived from an EMBL/GenBank/DDBJ whole genome shotgun (WGS) entry which is preliminary data.</text>
</comment>
<proteinExistence type="inferred from homology"/>
<keyword evidence="4 7" id="KW-0472">Membrane</keyword>
<dbReference type="OrthoDB" id="3903189at2759"/>
<feature type="domain" description="Rhodopsin" evidence="8">
    <location>
        <begin position="26"/>
        <end position="263"/>
    </location>
</feature>
<dbReference type="Proteomes" id="UP000887226">
    <property type="component" value="Unassembled WGS sequence"/>
</dbReference>
<dbReference type="InterPro" id="IPR049326">
    <property type="entry name" value="Rhodopsin_dom_fungi"/>
</dbReference>
<evidence type="ECO:0000313" key="9">
    <source>
        <dbReference type="EMBL" id="KAG9241497.1"/>
    </source>
</evidence>
<keyword evidence="10" id="KW-1185">Reference proteome</keyword>
<evidence type="ECO:0000256" key="6">
    <source>
        <dbReference type="SAM" id="MobiDB-lite"/>
    </source>
</evidence>
<dbReference type="PANTHER" id="PTHR33048">
    <property type="entry name" value="PTH11-LIKE INTEGRAL MEMBRANE PROTEIN (AFU_ORTHOLOGUE AFUA_5G11245)"/>
    <property type="match status" value="1"/>
</dbReference>
<dbReference type="InterPro" id="IPR052337">
    <property type="entry name" value="SAT4-like"/>
</dbReference>
<feature type="transmembrane region" description="Helical" evidence="7">
    <location>
        <begin position="239"/>
        <end position="261"/>
    </location>
</feature>
<evidence type="ECO:0000259" key="8">
    <source>
        <dbReference type="Pfam" id="PF20684"/>
    </source>
</evidence>
<keyword evidence="3 7" id="KW-1133">Transmembrane helix</keyword>
<evidence type="ECO:0000313" key="10">
    <source>
        <dbReference type="Proteomes" id="UP000887226"/>
    </source>
</evidence>
<evidence type="ECO:0000256" key="3">
    <source>
        <dbReference type="ARBA" id="ARBA00022989"/>
    </source>
</evidence>
<dbReference type="PANTHER" id="PTHR33048:SF110">
    <property type="entry name" value="UBID FAMILY DECARBOXYLASE"/>
    <property type="match status" value="1"/>
</dbReference>
<feature type="transmembrane region" description="Helical" evidence="7">
    <location>
        <begin position="124"/>
        <end position="148"/>
    </location>
</feature>
<dbReference type="EMBL" id="MU254203">
    <property type="protein sequence ID" value="KAG9241497.1"/>
    <property type="molecule type" value="Genomic_DNA"/>
</dbReference>
<evidence type="ECO:0000256" key="4">
    <source>
        <dbReference type="ARBA" id="ARBA00023136"/>
    </source>
</evidence>
<name>A0A9P8CCC2_9HELO</name>
<reference evidence="9" key="1">
    <citation type="journal article" date="2021" name="IMA Fungus">
        <title>Genomic characterization of three marine fungi, including Emericellopsis atlantica sp. nov. with signatures of a generalist lifestyle and marine biomass degradation.</title>
        <authorList>
            <person name="Hagestad O.C."/>
            <person name="Hou L."/>
            <person name="Andersen J.H."/>
            <person name="Hansen E.H."/>
            <person name="Altermark B."/>
            <person name="Li C."/>
            <person name="Kuhnert E."/>
            <person name="Cox R.J."/>
            <person name="Crous P.W."/>
            <person name="Spatafora J.W."/>
            <person name="Lail K."/>
            <person name="Amirebrahimi M."/>
            <person name="Lipzen A."/>
            <person name="Pangilinan J."/>
            <person name="Andreopoulos W."/>
            <person name="Hayes R.D."/>
            <person name="Ng V."/>
            <person name="Grigoriev I.V."/>
            <person name="Jackson S.A."/>
            <person name="Sutton T.D.S."/>
            <person name="Dobson A.D.W."/>
            <person name="Rama T."/>
        </authorList>
    </citation>
    <scope>NUCLEOTIDE SEQUENCE</scope>
    <source>
        <strain evidence="9">TRa3180A</strain>
    </source>
</reference>
<comment type="subcellular location">
    <subcellularLocation>
        <location evidence="1">Membrane</location>
        <topology evidence="1">Multi-pass membrane protein</topology>
    </subcellularLocation>
</comment>
<feature type="transmembrane region" description="Helical" evidence="7">
    <location>
        <begin position="12"/>
        <end position="29"/>
    </location>
</feature>
<evidence type="ECO:0000256" key="2">
    <source>
        <dbReference type="ARBA" id="ARBA00022692"/>
    </source>
</evidence>
<sequence>MTTLLAESWTWYFIAVLVLIARYASRFLQLGSIKRFQAEDYVMFFVFVTYTVLVVNMNIVASLDTNLMMPQDIASLTPSSITSRIRGSKLVLVVEQSMIVSIWGCKVCLLFMYNKLTLGLRQQLAVKVVGGYVLGGFVLMEILYFGVWCRPFKNYWKVPVENVQCSAATHHLIVNTVLNISSDLMMLCIPLPLLIRSKIPTPKKLILCGLFGLAIFVILCAGLSKYYSFTHPFGSEWTFWYIREASTSILVANIPMCWSLLRRLFNVRSFNESSYGGAKSTNPTHNSGPGFSSKNKGTMLSSMPNNQTPRSENRGNVSWWERDGNAIRLGKTESEENIVGGKQPTLEIWESKRFEVESESVDPASPAITLHDGGGLNQIQRHFANKTSIASTAEPKR</sequence>
<protein>
    <recommendedName>
        <fullName evidence="8">Rhodopsin domain-containing protein</fullName>
    </recommendedName>
</protein>
<dbReference type="GO" id="GO:0016020">
    <property type="term" value="C:membrane"/>
    <property type="evidence" value="ECO:0007669"/>
    <property type="project" value="UniProtKB-SubCell"/>
</dbReference>
<gene>
    <name evidence="9" type="ORF">BJ878DRAFT_520441</name>
</gene>
<accession>A0A9P8CCC2</accession>
<feature type="region of interest" description="Disordered" evidence="6">
    <location>
        <begin position="275"/>
        <end position="319"/>
    </location>
</feature>
<evidence type="ECO:0000256" key="7">
    <source>
        <dbReference type="SAM" id="Phobius"/>
    </source>
</evidence>
<dbReference type="AlphaFoldDB" id="A0A9P8CCC2"/>
<comment type="similarity">
    <text evidence="5">Belongs to the SAT4 family.</text>
</comment>
<feature type="transmembrane region" description="Helical" evidence="7">
    <location>
        <begin position="90"/>
        <end position="112"/>
    </location>
</feature>